<keyword evidence="2" id="KW-1185">Reference proteome</keyword>
<dbReference type="Proteomes" id="UP000438182">
    <property type="component" value="Unassembled WGS sequence"/>
</dbReference>
<proteinExistence type="predicted"/>
<dbReference type="RefSeq" id="WP_160422658.1">
    <property type="nucleotide sequence ID" value="NZ_WSTA01000004.1"/>
</dbReference>
<evidence type="ECO:0008006" key="3">
    <source>
        <dbReference type="Google" id="ProtNLM"/>
    </source>
</evidence>
<comment type="caution">
    <text evidence="1">The sequence shown here is derived from an EMBL/GenBank/DDBJ whole genome shotgun (WGS) entry which is preliminary data.</text>
</comment>
<gene>
    <name evidence="1" type="ORF">GB864_01870</name>
</gene>
<name>A0A6I4P2B1_9MICO</name>
<accession>A0A6I4P2B1</accession>
<dbReference type="EMBL" id="WSTA01000004">
    <property type="protein sequence ID" value="MWB97314.1"/>
    <property type="molecule type" value="Genomic_DNA"/>
</dbReference>
<organism evidence="1 2">
    <name type="scientific">Agromyces seonyuensis</name>
    <dbReference type="NCBI Taxonomy" id="2662446"/>
    <lineage>
        <taxon>Bacteria</taxon>
        <taxon>Bacillati</taxon>
        <taxon>Actinomycetota</taxon>
        <taxon>Actinomycetes</taxon>
        <taxon>Micrococcales</taxon>
        <taxon>Microbacteriaceae</taxon>
        <taxon>Agromyces</taxon>
    </lineage>
</organism>
<protein>
    <recommendedName>
        <fullName evidence="3">HTH luxR-type domain-containing protein</fullName>
    </recommendedName>
</protein>
<evidence type="ECO:0000313" key="1">
    <source>
        <dbReference type="EMBL" id="MWB97314.1"/>
    </source>
</evidence>
<dbReference type="AlphaFoldDB" id="A0A6I4P2B1"/>
<evidence type="ECO:0000313" key="2">
    <source>
        <dbReference type="Proteomes" id="UP000438182"/>
    </source>
</evidence>
<sequence>MTELGGPGGDGRSPDESALRVLLERRPDTIAEVALALGIDEAEAGAVLDRLVAAERVGWDGGRLVYPSPALVGGRRVGRLLDEARARLDAVEGELAALPRRIDEWAAGLDPAGAASSLQIADTLEDLVRLARHSFLERDTRHLRIMLSDLRQMGVIGPLQGTNEDYLQRSGVRADVLVPAGALGSPAVLQAVLAQRVPSATYRSHVDAAHWLVVATDLAIIQAPDGGGFVIVRNAAVAAVLRDYFDALFTRGAVLDPDDAPDALLAGLAAGQTVEAAAAAAGVSVRTANRRIAQAMQEYGAASLFSLGVAWAGRPRSEG</sequence>
<reference evidence="1 2" key="1">
    <citation type="submission" date="2019-12" db="EMBL/GenBank/DDBJ databases">
        <authorList>
            <person name="Kim Y.S."/>
        </authorList>
    </citation>
    <scope>NUCLEOTIDE SEQUENCE [LARGE SCALE GENOMIC DNA]</scope>
    <source>
        <strain evidence="1 2">MMS17-SY077</strain>
    </source>
</reference>